<name>A0ABY2NJV3_9LEPT</name>
<comment type="caution">
    <text evidence="2">The sequence shown here is derived from an EMBL/GenBank/DDBJ whole genome shotgun (WGS) entry which is preliminary data.</text>
</comment>
<accession>A0ABY2NJV3</accession>
<organism evidence="2 3">
    <name type="scientific">Leptospira vanthielii</name>
    <dbReference type="NCBI Taxonomy" id="293085"/>
    <lineage>
        <taxon>Bacteria</taxon>
        <taxon>Pseudomonadati</taxon>
        <taxon>Spirochaetota</taxon>
        <taxon>Spirochaetia</taxon>
        <taxon>Leptospirales</taxon>
        <taxon>Leptospiraceae</taxon>
        <taxon>Leptospira</taxon>
    </lineage>
</organism>
<evidence type="ECO:0000313" key="3">
    <source>
        <dbReference type="Proteomes" id="UP000298112"/>
    </source>
</evidence>
<protein>
    <recommendedName>
        <fullName evidence="1">Alginate export domain-containing protein</fullName>
    </recommendedName>
</protein>
<dbReference type="InterPro" id="IPR025388">
    <property type="entry name" value="Alginate_export_dom"/>
</dbReference>
<reference evidence="3" key="1">
    <citation type="journal article" date="2019" name="PLoS Negl. Trop. Dis.">
        <title>Revisiting the worldwide diversity of Leptospira species in the environment.</title>
        <authorList>
            <person name="Vincent A.T."/>
            <person name="Schiettekatte O."/>
            <person name="Bourhy P."/>
            <person name="Veyrier F.J."/>
            <person name="Picardeau M."/>
        </authorList>
    </citation>
    <scope>NUCLEOTIDE SEQUENCE [LARGE SCALE GENOMIC DNA]</scope>
    <source>
        <strain evidence="3">201601955</strain>
    </source>
</reference>
<keyword evidence="3" id="KW-1185">Reference proteome</keyword>
<gene>
    <name evidence="2" type="ORF">EHQ95_15880</name>
</gene>
<evidence type="ECO:0000259" key="1">
    <source>
        <dbReference type="Pfam" id="PF13372"/>
    </source>
</evidence>
<evidence type="ECO:0000313" key="2">
    <source>
        <dbReference type="EMBL" id="TGM46129.1"/>
    </source>
</evidence>
<dbReference type="Proteomes" id="UP000298112">
    <property type="component" value="Unassembled WGS sequence"/>
</dbReference>
<feature type="domain" description="Alginate export" evidence="1">
    <location>
        <begin position="119"/>
        <end position="541"/>
    </location>
</feature>
<dbReference type="EMBL" id="RQHF01000035">
    <property type="protein sequence ID" value="TGM46129.1"/>
    <property type="molecule type" value="Genomic_DNA"/>
</dbReference>
<sequence length="650" mass="73991">MELIMNKPKKNIYIKSFFFEEYKSKFKTKKILSIVLISQFLFLFNPPLASEPKTEESIIIKTTPAETQNSDGTKTVSKPYVSSMKEKGIDPEYNRHMFVEPELSKHSANSQQFWLNDVLRFGLYLRPRQESRYNLDFNASDKGYIDRTIQTSSIYFIFDPSPYIQAKVTLQDARVWGGESPASSGDIRANFFNNTADIYSKNQTNAVSLNQTGVREAFLTLNQLPLHSKLQVGRQIWAYGDQRMIGGGNWTVNGLSFDGVRLMFNYDNFKIHFLMARPYWTQSGTNGVVSANDPKLNSAATGTDTTLIGTYNSFTIPDWVTLDLYSLGVVRKWKKNSYNPITGLPTSSIDDPLAANRSRQNQNLITTGFRLTNRTKGNFLPEGKSWDFTWESAFQTGTSGRRIQDPYLKEYLPNEYDNTRTEREKYTGQMHVFQTGYTFFKKLRLGGQVLYASGDKNRADASISTFQTLANPRFGVIPYFNSVAGISENINAQNLYSKSVSITYQTESFGEFQVTYFQNDKAEKQDAWYAISGVANSTSSLGEKNPYPVSADKGSTENYSNNSYSSPYALGKRIYTEVDVTWHGQINDFVSLWMGFGYLNAGDSIRNYRNNKIQYNTTTQSFEWNQNYLQGKNQLARDAYMAYAQINAAF</sequence>
<proteinExistence type="predicted"/>
<dbReference type="Pfam" id="PF13372">
    <property type="entry name" value="Alginate_exp"/>
    <property type="match status" value="1"/>
</dbReference>